<keyword evidence="6" id="KW-0472">Membrane</keyword>
<dbReference type="AlphaFoldDB" id="A0A0E0JEV3"/>
<dbReference type="GO" id="GO:0008285">
    <property type="term" value="P:negative regulation of cell population proliferation"/>
    <property type="evidence" value="ECO:0007669"/>
    <property type="project" value="InterPro"/>
</dbReference>
<proteinExistence type="inferred from homology"/>
<dbReference type="PANTHER" id="PTHR33102">
    <property type="entry name" value="DVL19-RELATED-RELATED"/>
    <property type="match status" value="1"/>
</dbReference>
<evidence type="ECO:0000256" key="6">
    <source>
        <dbReference type="ARBA" id="ARBA00023136"/>
    </source>
</evidence>
<dbReference type="InterPro" id="IPR012552">
    <property type="entry name" value="DVL"/>
</dbReference>
<accession>A0A0E0JEV3</accession>
<evidence type="ECO:0000256" key="7">
    <source>
        <dbReference type="ARBA" id="ARBA00024340"/>
    </source>
</evidence>
<keyword evidence="2" id="KW-0217">Developmental protein</keyword>
<evidence type="ECO:0000313" key="8">
    <source>
        <dbReference type="EnsemblPlants" id="OPUNC01G04950.1"/>
    </source>
</evidence>
<evidence type="ECO:0000256" key="5">
    <source>
        <dbReference type="ARBA" id="ARBA00022989"/>
    </source>
</evidence>
<evidence type="ECO:0000256" key="4">
    <source>
        <dbReference type="ARBA" id="ARBA00022692"/>
    </source>
</evidence>
<comment type="subcellular location">
    <subcellularLocation>
        <location evidence="1">Cell membrane</location>
        <topology evidence="1">Single-pass membrane protein</topology>
    </subcellularLocation>
</comment>
<evidence type="ECO:0000313" key="9">
    <source>
        <dbReference type="Proteomes" id="UP000026962"/>
    </source>
</evidence>
<name>A0A0E0JEV3_ORYPU</name>
<evidence type="ECO:0000256" key="3">
    <source>
        <dbReference type="ARBA" id="ARBA00022475"/>
    </source>
</evidence>
<reference evidence="8" key="1">
    <citation type="submission" date="2015-04" db="UniProtKB">
        <authorList>
            <consortium name="EnsemblPlants"/>
        </authorList>
    </citation>
    <scope>IDENTIFICATION</scope>
</reference>
<organism evidence="8">
    <name type="scientific">Oryza punctata</name>
    <name type="common">Red rice</name>
    <dbReference type="NCBI Taxonomy" id="4537"/>
    <lineage>
        <taxon>Eukaryota</taxon>
        <taxon>Viridiplantae</taxon>
        <taxon>Streptophyta</taxon>
        <taxon>Embryophyta</taxon>
        <taxon>Tracheophyta</taxon>
        <taxon>Spermatophyta</taxon>
        <taxon>Magnoliopsida</taxon>
        <taxon>Liliopsida</taxon>
        <taxon>Poales</taxon>
        <taxon>Poaceae</taxon>
        <taxon>BOP clade</taxon>
        <taxon>Oryzoideae</taxon>
        <taxon>Oryzeae</taxon>
        <taxon>Oryzinae</taxon>
        <taxon>Oryza</taxon>
    </lineage>
</organism>
<dbReference type="Gramene" id="OPUNC01G04950.1">
    <property type="protein sequence ID" value="OPUNC01G04950.1"/>
    <property type="gene ID" value="OPUNC01G04950"/>
</dbReference>
<dbReference type="GO" id="GO:0005886">
    <property type="term" value="C:plasma membrane"/>
    <property type="evidence" value="ECO:0007669"/>
    <property type="project" value="UniProtKB-SubCell"/>
</dbReference>
<keyword evidence="3" id="KW-1003">Cell membrane</keyword>
<keyword evidence="4" id="KW-0812">Transmembrane</keyword>
<comment type="similarity">
    <text evidence="7">Belongs to the DVL/RTFL small polypeptides family.</text>
</comment>
<keyword evidence="5" id="KW-1133">Transmembrane helix</keyword>
<sequence length="204" mass="22454">MGTRTSIVSVRTRVRAVLAPPLDRLTTTVRIDPCFDRSVPTPATATTGPFPPTHFYHPTPRNCHTMSPSHGGRCRGQNGHLVYPHLPPHLGLFKHRIPLSATSSSQTHTPKHILLLHFFDRLPLRLSMEELSSSASSVCSAYRHLSSSAAAMPPPRRRRGKVGTGGGVGLAGRCNAVLKEHKTRLYILGRCVSMLLCWHHHDSD</sequence>
<dbReference type="GO" id="GO:0048367">
    <property type="term" value="P:shoot system development"/>
    <property type="evidence" value="ECO:0007669"/>
    <property type="project" value="UniProtKB-ARBA"/>
</dbReference>
<protein>
    <submittedName>
        <fullName evidence="8">Uncharacterized protein</fullName>
    </submittedName>
</protein>
<keyword evidence="9" id="KW-1185">Reference proteome</keyword>
<dbReference type="HOGENOM" id="CLU_1345122_0_0_1"/>
<reference evidence="8" key="2">
    <citation type="submission" date="2018-05" db="EMBL/GenBank/DDBJ databases">
        <title>OpunRS2 (Oryza punctata Reference Sequence Version 2).</title>
        <authorList>
            <person name="Zhang J."/>
            <person name="Kudrna D."/>
            <person name="Lee S."/>
            <person name="Talag J."/>
            <person name="Welchert J."/>
            <person name="Wing R.A."/>
        </authorList>
    </citation>
    <scope>NUCLEOTIDE SEQUENCE [LARGE SCALE GENOMIC DNA]</scope>
</reference>
<evidence type="ECO:0000256" key="1">
    <source>
        <dbReference type="ARBA" id="ARBA00004162"/>
    </source>
</evidence>
<dbReference type="Pfam" id="PF08137">
    <property type="entry name" value="DVL"/>
    <property type="match status" value="1"/>
</dbReference>
<dbReference type="EnsemblPlants" id="OPUNC01G04950.1">
    <property type="protein sequence ID" value="OPUNC01G04950.1"/>
    <property type="gene ID" value="OPUNC01G04950"/>
</dbReference>
<dbReference type="InterPro" id="IPR051525">
    <property type="entry name" value="DVL_RTFL_regulatory"/>
</dbReference>
<dbReference type="Proteomes" id="UP000026962">
    <property type="component" value="Chromosome 1"/>
</dbReference>
<evidence type="ECO:0000256" key="2">
    <source>
        <dbReference type="ARBA" id="ARBA00022473"/>
    </source>
</evidence>